<evidence type="ECO:0000313" key="3">
    <source>
        <dbReference type="EMBL" id="KAA0010004.1"/>
    </source>
</evidence>
<dbReference type="EMBL" id="VTPY01000008">
    <property type="protein sequence ID" value="KAA0010004.1"/>
    <property type="molecule type" value="Genomic_DNA"/>
</dbReference>
<keyword evidence="1" id="KW-0472">Membrane</keyword>
<feature type="transmembrane region" description="Helical" evidence="1">
    <location>
        <begin position="42"/>
        <end position="62"/>
    </location>
</feature>
<dbReference type="InterPro" id="IPR029787">
    <property type="entry name" value="Nucleotide_cyclase"/>
</dbReference>
<dbReference type="NCBIfam" id="TIGR00254">
    <property type="entry name" value="GGDEF"/>
    <property type="match status" value="1"/>
</dbReference>
<dbReference type="PANTHER" id="PTHR46663:SF3">
    <property type="entry name" value="SLL0267 PROTEIN"/>
    <property type="match status" value="1"/>
</dbReference>
<dbReference type="SUPFAM" id="SSF55073">
    <property type="entry name" value="Nucleotide cyclase"/>
    <property type="match status" value="1"/>
</dbReference>
<dbReference type="SMART" id="SM00267">
    <property type="entry name" value="GGDEF"/>
    <property type="match status" value="1"/>
</dbReference>
<dbReference type="PANTHER" id="PTHR46663">
    <property type="entry name" value="DIGUANYLATE CYCLASE DGCT-RELATED"/>
    <property type="match status" value="1"/>
</dbReference>
<dbReference type="AlphaFoldDB" id="A0A7V7FWE3"/>
<feature type="transmembrane region" description="Helical" evidence="1">
    <location>
        <begin position="74"/>
        <end position="92"/>
    </location>
</feature>
<sequence>MAIAQGTPSMLRRFCLRFRDPQLEDAYRHDTFPRTLIHGRTAILVGMLVYLLCGLLDIWFVPPEANSGVWQSRLTAMLVPSLVLAVSFTAIFQRLAQWWLAAVCVAAGFGMIAIQSQVPLENAAYYYPAMVMVTFYTYNFIGVRFPYALGIDALLLVSYNLVFGLLLDYPGHILFSHNVFIVSANLIAGTTGYLVERQGRQLYLREQQLEKERHYHHERSLHDPLTGLPNRVLLHDRIQQALAASQRQRQLQGGLFIDLDGFKAINDRLGHQMGDLLLMQVAQRLKNSVRRVDTVARIGGDEFFVLARDLASEQDIHHLAEKLLASLRSPLAGVPETLSLRASIGVCLFPYSEMSVDDIIHRADMAMYRVKTAQKDGYCLAELEP</sequence>
<dbReference type="InterPro" id="IPR052163">
    <property type="entry name" value="DGC-Regulatory_Protein"/>
</dbReference>
<dbReference type="InterPro" id="IPR000160">
    <property type="entry name" value="GGDEF_dom"/>
</dbReference>
<feature type="transmembrane region" description="Helical" evidence="1">
    <location>
        <begin position="99"/>
        <end position="118"/>
    </location>
</feature>
<organism evidence="3 4">
    <name type="scientific">Billgrantia pellis</name>
    <dbReference type="NCBI Taxonomy" id="2606936"/>
    <lineage>
        <taxon>Bacteria</taxon>
        <taxon>Pseudomonadati</taxon>
        <taxon>Pseudomonadota</taxon>
        <taxon>Gammaproteobacteria</taxon>
        <taxon>Oceanospirillales</taxon>
        <taxon>Halomonadaceae</taxon>
        <taxon>Billgrantia</taxon>
    </lineage>
</organism>
<dbReference type="Pfam" id="PF00990">
    <property type="entry name" value="GGDEF"/>
    <property type="match status" value="1"/>
</dbReference>
<dbReference type="CDD" id="cd01949">
    <property type="entry name" value="GGDEF"/>
    <property type="match status" value="1"/>
</dbReference>
<feature type="transmembrane region" description="Helical" evidence="1">
    <location>
        <begin position="148"/>
        <end position="167"/>
    </location>
</feature>
<feature type="domain" description="GGDEF" evidence="2">
    <location>
        <begin position="250"/>
        <end position="383"/>
    </location>
</feature>
<feature type="transmembrane region" description="Helical" evidence="1">
    <location>
        <begin position="173"/>
        <end position="195"/>
    </location>
</feature>
<comment type="caution">
    <text evidence="3">The sequence shown here is derived from an EMBL/GenBank/DDBJ whole genome shotgun (WGS) entry which is preliminary data.</text>
</comment>
<protein>
    <submittedName>
        <fullName evidence="3">GGDEF domain-containing protein</fullName>
    </submittedName>
</protein>
<keyword evidence="4" id="KW-1185">Reference proteome</keyword>
<feature type="transmembrane region" description="Helical" evidence="1">
    <location>
        <begin position="124"/>
        <end position="141"/>
    </location>
</feature>
<dbReference type="Gene3D" id="3.30.70.270">
    <property type="match status" value="1"/>
</dbReference>
<keyword evidence="1" id="KW-1133">Transmembrane helix</keyword>
<dbReference type="Proteomes" id="UP000486760">
    <property type="component" value="Unassembled WGS sequence"/>
</dbReference>
<evidence type="ECO:0000259" key="2">
    <source>
        <dbReference type="PROSITE" id="PS50887"/>
    </source>
</evidence>
<proteinExistence type="predicted"/>
<reference evidence="3 4" key="1">
    <citation type="submission" date="2019-08" db="EMBL/GenBank/DDBJ databases">
        <title>Bioinformatics analysis of the strain L3 and L5.</title>
        <authorList>
            <person name="Li X."/>
        </authorList>
    </citation>
    <scope>NUCLEOTIDE SEQUENCE [LARGE SCALE GENOMIC DNA]</scope>
    <source>
        <strain evidence="3 4">L5</strain>
    </source>
</reference>
<gene>
    <name evidence="3" type="ORF">F0A17_19155</name>
</gene>
<dbReference type="InterPro" id="IPR043128">
    <property type="entry name" value="Rev_trsase/Diguanyl_cyclase"/>
</dbReference>
<name>A0A7V7FWE3_9GAMM</name>
<evidence type="ECO:0000256" key="1">
    <source>
        <dbReference type="SAM" id="Phobius"/>
    </source>
</evidence>
<keyword evidence="1" id="KW-0812">Transmembrane</keyword>
<evidence type="ECO:0000313" key="4">
    <source>
        <dbReference type="Proteomes" id="UP000486760"/>
    </source>
</evidence>
<dbReference type="PROSITE" id="PS50887">
    <property type="entry name" value="GGDEF"/>
    <property type="match status" value="1"/>
</dbReference>
<accession>A0A7V7FWE3</accession>
<dbReference type="RefSeq" id="WP_149329968.1">
    <property type="nucleotide sequence ID" value="NZ_VTPY01000008.1"/>
</dbReference>